<protein>
    <submittedName>
        <fullName evidence="1">Uncharacterized protein</fullName>
    </submittedName>
</protein>
<accession>U2GQ51</accession>
<gene>
    <name evidence="1" type="ORF">UNSWCS_305</name>
</gene>
<evidence type="ECO:0000313" key="1">
    <source>
        <dbReference type="EMBL" id="ERJ30204.1"/>
    </source>
</evidence>
<sequence>MSLLKSHYLSKSDFADKFTGCKFIKRLFVKISICALLK</sequence>
<name>U2GQ51_9BACT</name>
<dbReference type="PATRIC" id="fig|1242968.3.peg.642"/>
<dbReference type="Proteomes" id="UP000016620">
    <property type="component" value="Unassembled WGS sequence"/>
</dbReference>
<organism evidence="1 2">
    <name type="scientific">Campylobacter concisus UNSWCS</name>
    <dbReference type="NCBI Taxonomy" id="1242968"/>
    <lineage>
        <taxon>Bacteria</taxon>
        <taxon>Pseudomonadati</taxon>
        <taxon>Campylobacterota</taxon>
        <taxon>Epsilonproteobacteria</taxon>
        <taxon>Campylobacterales</taxon>
        <taxon>Campylobacteraceae</taxon>
        <taxon>Campylobacter</taxon>
    </lineage>
</organism>
<dbReference type="AlphaFoldDB" id="U2GQ51"/>
<proteinExistence type="predicted"/>
<dbReference type="EMBL" id="ANNG01000009">
    <property type="protein sequence ID" value="ERJ30204.1"/>
    <property type="molecule type" value="Genomic_DNA"/>
</dbReference>
<reference evidence="1 2" key="1">
    <citation type="journal article" date="2013" name="BMC Genomics">
        <title>Comparative genomics of Campylobacter concisus isolates reveals genetic diversity and provides insights into disease association.</title>
        <authorList>
            <person name="Deshpande N.P."/>
            <person name="Kaakoush N.O."/>
            <person name="Wilkins M.R."/>
            <person name="Mitchell H.M."/>
        </authorList>
    </citation>
    <scope>NUCLEOTIDE SEQUENCE [LARGE SCALE GENOMIC DNA]</scope>
    <source>
        <strain evidence="1 2">UNSWCS</strain>
    </source>
</reference>
<evidence type="ECO:0000313" key="2">
    <source>
        <dbReference type="Proteomes" id="UP000016620"/>
    </source>
</evidence>
<comment type="caution">
    <text evidence="1">The sequence shown here is derived from an EMBL/GenBank/DDBJ whole genome shotgun (WGS) entry which is preliminary data.</text>
</comment>